<gene>
    <name evidence="1" type="ORF">E2C01_080569</name>
</gene>
<dbReference type="AlphaFoldDB" id="A0A5B7IVR4"/>
<dbReference type="EMBL" id="VSRR010069516">
    <property type="protein sequence ID" value="MPC85776.1"/>
    <property type="molecule type" value="Genomic_DNA"/>
</dbReference>
<organism evidence="1 2">
    <name type="scientific">Portunus trituberculatus</name>
    <name type="common">Swimming crab</name>
    <name type="synonym">Neptunus trituberculatus</name>
    <dbReference type="NCBI Taxonomy" id="210409"/>
    <lineage>
        <taxon>Eukaryota</taxon>
        <taxon>Metazoa</taxon>
        <taxon>Ecdysozoa</taxon>
        <taxon>Arthropoda</taxon>
        <taxon>Crustacea</taxon>
        <taxon>Multicrustacea</taxon>
        <taxon>Malacostraca</taxon>
        <taxon>Eumalacostraca</taxon>
        <taxon>Eucarida</taxon>
        <taxon>Decapoda</taxon>
        <taxon>Pleocyemata</taxon>
        <taxon>Brachyura</taxon>
        <taxon>Eubrachyura</taxon>
        <taxon>Portunoidea</taxon>
        <taxon>Portunidae</taxon>
        <taxon>Portuninae</taxon>
        <taxon>Portunus</taxon>
    </lineage>
</organism>
<sequence>MAEGRQSPNSMCLQGANYLAGQAQVVPARRFLPQGNNPKLLATTTADRAWGGCPRHPGASLLRLMVQTLRHTFKVSRHKTPF</sequence>
<keyword evidence="2" id="KW-1185">Reference proteome</keyword>
<dbReference type="Proteomes" id="UP000324222">
    <property type="component" value="Unassembled WGS sequence"/>
</dbReference>
<evidence type="ECO:0000313" key="2">
    <source>
        <dbReference type="Proteomes" id="UP000324222"/>
    </source>
</evidence>
<reference evidence="1 2" key="1">
    <citation type="submission" date="2019-05" db="EMBL/GenBank/DDBJ databases">
        <title>Another draft genome of Portunus trituberculatus and its Hox gene families provides insights of decapod evolution.</title>
        <authorList>
            <person name="Jeong J.-H."/>
            <person name="Song I."/>
            <person name="Kim S."/>
            <person name="Choi T."/>
            <person name="Kim D."/>
            <person name="Ryu S."/>
            <person name="Kim W."/>
        </authorList>
    </citation>
    <scope>NUCLEOTIDE SEQUENCE [LARGE SCALE GENOMIC DNA]</scope>
    <source>
        <tissue evidence="1">Muscle</tissue>
    </source>
</reference>
<comment type="caution">
    <text evidence="1">The sequence shown here is derived from an EMBL/GenBank/DDBJ whole genome shotgun (WGS) entry which is preliminary data.</text>
</comment>
<evidence type="ECO:0000313" key="1">
    <source>
        <dbReference type="EMBL" id="MPC85776.1"/>
    </source>
</evidence>
<name>A0A5B7IVR4_PORTR</name>
<protein>
    <submittedName>
        <fullName evidence="1">Uncharacterized protein</fullName>
    </submittedName>
</protein>
<accession>A0A5B7IVR4</accession>
<proteinExistence type="predicted"/>